<comment type="caution">
    <text evidence="1">The sequence shown here is derived from an EMBL/GenBank/DDBJ whole genome shotgun (WGS) entry which is preliminary data.</text>
</comment>
<gene>
    <name evidence="1" type="ORF">GQE98_13105</name>
</gene>
<organism evidence="1 2">
    <name type="scientific">Sneathiella litorea</name>
    <dbReference type="NCBI Taxonomy" id="2606216"/>
    <lineage>
        <taxon>Bacteria</taxon>
        <taxon>Pseudomonadati</taxon>
        <taxon>Pseudomonadota</taxon>
        <taxon>Alphaproteobacteria</taxon>
        <taxon>Sneathiellales</taxon>
        <taxon>Sneathiellaceae</taxon>
        <taxon>Sneathiella</taxon>
    </lineage>
</organism>
<name>A0A6L8WAR9_9PROT</name>
<dbReference type="RefSeq" id="WP_161316065.1">
    <property type="nucleotide sequence ID" value="NZ_WTUW01000002.1"/>
</dbReference>
<keyword evidence="2" id="KW-1185">Reference proteome</keyword>
<proteinExistence type="predicted"/>
<sequence>MSGRFIQLLIEVLFATTQHFYKELMVRIQMQGAFVDAILIVTIFEQSFETEERILFGPFAECFDKSDIMGFNAGECLNLFGLLQNTGSAFSSFVLL</sequence>
<dbReference type="Proteomes" id="UP000476030">
    <property type="component" value="Unassembled WGS sequence"/>
</dbReference>
<dbReference type="EMBL" id="WTUW01000002">
    <property type="protein sequence ID" value="MZR31573.1"/>
    <property type="molecule type" value="Genomic_DNA"/>
</dbReference>
<accession>A0A6L8WAR9</accession>
<protein>
    <submittedName>
        <fullName evidence="1">Uncharacterized protein</fullName>
    </submittedName>
</protein>
<evidence type="ECO:0000313" key="2">
    <source>
        <dbReference type="Proteomes" id="UP000476030"/>
    </source>
</evidence>
<dbReference type="AlphaFoldDB" id="A0A6L8WAR9"/>
<reference evidence="1 2" key="1">
    <citation type="submission" date="2019-12" db="EMBL/GenBank/DDBJ databases">
        <title>Snethiella sp. nov. sp. isolated from sea sand.</title>
        <authorList>
            <person name="Kim J."/>
            <person name="Jeong S.E."/>
            <person name="Jung H.S."/>
            <person name="Jeon C.O."/>
        </authorList>
    </citation>
    <scope>NUCLEOTIDE SEQUENCE [LARGE SCALE GENOMIC DNA]</scope>
    <source>
        <strain evidence="1 2">DP05</strain>
    </source>
</reference>
<evidence type="ECO:0000313" key="1">
    <source>
        <dbReference type="EMBL" id="MZR31573.1"/>
    </source>
</evidence>